<protein>
    <submittedName>
        <fullName evidence="1">Uncharacterized protein</fullName>
    </submittedName>
</protein>
<gene>
    <name evidence="1" type="ORF">EVAR_46706_1</name>
</gene>
<reference evidence="1 2" key="1">
    <citation type="journal article" date="2019" name="Commun. Biol.">
        <title>The bagworm genome reveals a unique fibroin gene that provides high tensile strength.</title>
        <authorList>
            <person name="Kono N."/>
            <person name="Nakamura H."/>
            <person name="Ohtoshi R."/>
            <person name="Tomita M."/>
            <person name="Numata K."/>
            <person name="Arakawa K."/>
        </authorList>
    </citation>
    <scope>NUCLEOTIDE SEQUENCE [LARGE SCALE GENOMIC DNA]</scope>
</reference>
<evidence type="ECO:0000313" key="1">
    <source>
        <dbReference type="EMBL" id="GBP60498.1"/>
    </source>
</evidence>
<comment type="caution">
    <text evidence="1">The sequence shown here is derived from an EMBL/GenBank/DDBJ whole genome shotgun (WGS) entry which is preliminary data.</text>
</comment>
<proteinExistence type="predicted"/>
<organism evidence="1 2">
    <name type="scientific">Eumeta variegata</name>
    <name type="common">Bagworm moth</name>
    <name type="synonym">Eumeta japonica</name>
    <dbReference type="NCBI Taxonomy" id="151549"/>
    <lineage>
        <taxon>Eukaryota</taxon>
        <taxon>Metazoa</taxon>
        <taxon>Ecdysozoa</taxon>
        <taxon>Arthropoda</taxon>
        <taxon>Hexapoda</taxon>
        <taxon>Insecta</taxon>
        <taxon>Pterygota</taxon>
        <taxon>Neoptera</taxon>
        <taxon>Endopterygota</taxon>
        <taxon>Lepidoptera</taxon>
        <taxon>Glossata</taxon>
        <taxon>Ditrysia</taxon>
        <taxon>Tineoidea</taxon>
        <taxon>Psychidae</taxon>
        <taxon>Oiketicinae</taxon>
        <taxon>Eumeta</taxon>
    </lineage>
</organism>
<accession>A0A4C1X9L0</accession>
<evidence type="ECO:0000313" key="2">
    <source>
        <dbReference type="Proteomes" id="UP000299102"/>
    </source>
</evidence>
<keyword evidence="2" id="KW-1185">Reference proteome</keyword>
<dbReference type="EMBL" id="BGZK01000789">
    <property type="protein sequence ID" value="GBP60498.1"/>
    <property type="molecule type" value="Genomic_DNA"/>
</dbReference>
<name>A0A4C1X9L0_EUMVA</name>
<sequence>MRSVSGKKYAKVTWCVAFDSRRGVFGSDHPRHYLEAQAAGAAGDQSYGNATPGPRRIRKHRTRYPCEIAS</sequence>
<dbReference type="Proteomes" id="UP000299102">
    <property type="component" value="Unassembled WGS sequence"/>
</dbReference>
<dbReference type="AlphaFoldDB" id="A0A4C1X9L0"/>